<evidence type="ECO:0000313" key="11">
    <source>
        <dbReference type="RefSeq" id="XP_022327651.1"/>
    </source>
</evidence>
<feature type="compositionally biased region" description="Polar residues" evidence="6">
    <location>
        <begin position="236"/>
        <end position="246"/>
    </location>
</feature>
<feature type="domain" description="PHTF1/2 N-terminal" evidence="8">
    <location>
        <begin position="3"/>
        <end position="155"/>
    </location>
</feature>
<protein>
    <submittedName>
        <fullName evidence="10 11">Homeodomain transcription factor 2 isoform X1</fullName>
    </submittedName>
</protein>
<feature type="compositionally biased region" description="Basic and acidic residues" evidence="6">
    <location>
        <begin position="366"/>
        <end position="375"/>
    </location>
</feature>
<dbReference type="AlphaFoldDB" id="A0A8B8DJ67"/>
<feature type="transmembrane region" description="Helical" evidence="7">
    <location>
        <begin position="610"/>
        <end position="628"/>
    </location>
</feature>
<feature type="transmembrane region" description="Helical" evidence="7">
    <location>
        <begin position="659"/>
        <end position="681"/>
    </location>
</feature>
<feature type="transmembrane region" description="Helical" evidence="7">
    <location>
        <begin position="780"/>
        <end position="799"/>
    </location>
</feature>
<dbReference type="KEGG" id="cvn:111126972"/>
<dbReference type="GO" id="GO:0005783">
    <property type="term" value="C:endoplasmic reticulum"/>
    <property type="evidence" value="ECO:0007669"/>
    <property type="project" value="InterPro"/>
</dbReference>
<feature type="transmembrane region" description="Helical" evidence="7">
    <location>
        <begin position="744"/>
        <end position="765"/>
    </location>
</feature>
<sequence length="938" mass="106647">MDKVHDTVAWYQKQIGSYDRQLWEQSVESRVLQGIQYAPRRNVKLKTELIDVDLVRGSTFSKAKPQVSWTYIAHKAVCRVVFYPLCYRWWRQQITFRFWLFLLVLYILQVSNLVLFIRNVGDRVTKDEMSLTLVLIPTILMLLLGVVHSHTVASHVSHRPPHREGKNRDGKRSRRNTFRSNSTCGVSNSDHTGQRSSEPSKESILLSKVSAKVGESSINMGDKKSSLESKSVSWSNCDNKPNSSPMKLSHKSSQESDSEPEAEDRRRRRNGTEEFQSKRDNTLVSKECLSQSTGSSEGIHKSASALDILSADNVAIENLEGEIKFHLETSTATEGQIFMLNQNGDVDYKLTDLHNPEIKISQSPPDKPEKKDLKLIKNSSSSDFRPDTSETEDTTSTGPRLDLPSSSYNKDLKKESESDSEMAESDQEIRSFQGLRRRKTRADDSSESGASYCRPRRQPKDNKTNRRERELTPNLEQEDIHKGTVSSEEWEDRVQSDVTTSTYSTSSDSELTENEMNGNFSEASLSSKGMDMNSGALPPEGLDSKGSSQHVINLLQPPTSCSGLGHHTPPDKVSCLIWEGSEVKKVELTGIDIGWTIIEKVDNIPESSDYILIGLILSLIIGFVPVVFKIYHTKDFYNLLSLEALVNLVWSLNADSWRFNMILANGIIQRFCLSCIFFFLLSVADRTFKQRLLYAKHFCYLTSSRRARKFDMPHFRLNKVRNIKTWLSLRSYLKKRGPQRSVDVIVSSSFMTSIIILTLMCVQLLKDTDTYLDFLCNWELLVWCMALGIYLMRFMTLGLKINKKYRNLSVLITEQINLYLQMEQKPHKKEELMVANNVLKLAEDLLKELESPFKISGVSANPVLYNIIKVVVLSAFSAVLTEICGFKLKLYKIKLKARAGVCHMRGHLQVMGHYKICCVETFLAVTPPSQNCDQFNAM</sequence>
<dbReference type="Pfam" id="PF12129">
    <property type="entry name" value="PHTF1-2_N"/>
    <property type="match status" value="1"/>
</dbReference>
<feature type="region of interest" description="Disordered" evidence="6">
    <location>
        <begin position="154"/>
        <end position="299"/>
    </location>
</feature>
<keyword evidence="10 11" id="KW-0238">DNA-binding</keyword>
<gene>
    <name evidence="10 11" type="primary">LOC111126972</name>
</gene>
<dbReference type="PANTHER" id="PTHR12680:SF6">
    <property type="entry name" value="PROTEIN PHTF"/>
    <property type="match status" value="1"/>
</dbReference>
<reference evidence="10 11" key="2">
    <citation type="submission" date="2025-04" db="UniProtKB">
        <authorList>
            <consortium name="RefSeq"/>
        </authorList>
    </citation>
    <scope>IDENTIFICATION</scope>
    <source>
        <tissue evidence="10 11">Whole sample</tissue>
    </source>
</reference>
<keyword evidence="4 7" id="KW-0472">Membrane</keyword>
<keyword evidence="5" id="KW-0325">Glycoprotein</keyword>
<evidence type="ECO:0000256" key="7">
    <source>
        <dbReference type="SAM" id="Phobius"/>
    </source>
</evidence>
<feature type="compositionally biased region" description="Basic and acidic residues" evidence="6">
    <location>
        <begin position="270"/>
        <end position="281"/>
    </location>
</feature>
<dbReference type="RefSeq" id="XP_022327644.1">
    <property type="nucleotide sequence ID" value="XM_022471936.1"/>
</dbReference>
<feature type="transmembrane region" description="Helical" evidence="7">
    <location>
        <begin position="98"/>
        <end position="117"/>
    </location>
</feature>
<evidence type="ECO:0000259" key="8">
    <source>
        <dbReference type="Pfam" id="PF12129"/>
    </source>
</evidence>
<proteinExistence type="predicted"/>
<dbReference type="OrthoDB" id="10066656at2759"/>
<feature type="compositionally biased region" description="Polar residues" evidence="6">
    <location>
        <begin position="282"/>
        <end position="296"/>
    </location>
</feature>
<keyword evidence="10 11" id="KW-0371">Homeobox</keyword>
<dbReference type="RefSeq" id="XP_022327651.1">
    <property type="nucleotide sequence ID" value="XM_022471943.1"/>
</dbReference>
<dbReference type="InterPro" id="IPR021980">
    <property type="entry name" value="PHTF1/2_N"/>
</dbReference>
<comment type="subcellular location">
    <subcellularLocation>
        <location evidence="1">Membrane</location>
        <topology evidence="1">Multi-pass membrane protein</topology>
    </subcellularLocation>
</comment>
<evidence type="ECO:0000256" key="4">
    <source>
        <dbReference type="ARBA" id="ARBA00023136"/>
    </source>
</evidence>
<dbReference type="GO" id="GO:0016020">
    <property type="term" value="C:membrane"/>
    <property type="evidence" value="ECO:0007669"/>
    <property type="project" value="UniProtKB-SubCell"/>
</dbReference>
<dbReference type="GO" id="GO:0003677">
    <property type="term" value="F:DNA binding"/>
    <property type="evidence" value="ECO:0007669"/>
    <property type="project" value="UniProtKB-KW"/>
</dbReference>
<feature type="compositionally biased region" description="Basic and acidic residues" evidence="6">
    <location>
        <begin position="458"/>
        <end position="471"/>
    </location>
</feature>
<feature type="compositionally biased region" description="Polar residues" evidence="6">
    <location>
        <begin position="514"/>
        <end position="527"/>
    </location>
</feature>
<evidence type="ECO:0000256" key="2">
    <source>
        <dbReference type="ARBA" id="ARBA00022692"/>
    </source>
</evidence>
<keyword evidence="2 7" id="KW-0812">Transmembrane</keyword>
<evidence type="ECO:0000256" key="1">
    <source>
        <dbReference type="ARBA" id="ARBA00004141"/>
    </source>
</evidence>
<keyword evidence="9" id="KW-1185">Reference proteome</keyword>
<dbReference type="GeneID" id="111126972"/>
<organism evidence="9 10">
    <name type="scientific">Crassostrea virginica</name>
    <name type="common">Eastern oyster</name>
    <dbReference type="NCBI Taxonomy" id="6565"/>
    <lineage>
        <taxon>Eukaryota</taxon>
        <taxon>Metazoa</taxon>
        <taxon>Spiralia</taxon>
        <taxon>Lophotrochozoa</taxon>
        <taxon>Mollusca</taxon>
        <taxon>Bivalvia</taxon>
        <taxon>Autobranchia</taxon>
        <taxon>Pteriomorphia</taxon>
        <taxon>Ostreida</taxon>
        <taxon>Ostreoidea</taxon>
        <taxon>Ostreidae</taxon>
        <taxon>Crassostrea</taxon>
    </lineage>
</organism>
<evidence type="ECO:0000256" key="3">
    <source>
        <dbReference type="ARBA" id="ARBA00022989"/>
    </source>
</evidence>
<feature type="compositionally biased region" description="Polar residues" evidence="6">
    <location>
        <begin position="184"/>
        <end position="197"/>
    </location>
</feature>
<dbReference type="Proteomes" id="UP000694844">
    <property type="component" value="Chromosome 1"/>
</dbReference>
<feature type="transmembrane region" description="Helical" evidence="7">
    <location>
        <begin position="129"/>
        <end position="147"/>
    </location>
</feature>
<reference evidence="9" key="1">
    <citation type="submission" date="2024-06" db="UniProtKB">
        <authorList>
            <consortium name="RefSeq"/>
        </authorList>
    </citation>
    <scope>NUCLEOTIDE SEQUENCE [LARGE SCALE GENOMIC DNA]</scope>
</reference>
<evidence type="ECO:0000256" key="6">
    <source>
        <dbReference type="SAM" id="MobiDB-lite"/>
    </source>
</evidence>
<evidence type="ECO:0000256" key="5">
    <source>
        <dbReference type="ARBA" id="ARBA00023180"/>
    </source>
</evidence>
<keyword evidence="3 7" id="KW-1133">Transmembrane helix</keyword>
<feature type="region of interest" description="Disordered" evidence="6">
    <location>
        <begin position="357"/>
        <end position="547"/>
    </location>
</feature>
<feature type="compositionally biased region" description="Low complexity" evidence="6">
    <location>
        <begin position="496"/>
        <end position="509"/>
    </location>
</feature>
<accession>A0A8B8DJ67</accession>
<dbReference type="PANTHER" id="PTHR12680">
    <property type="entry name" value="PUTATIVE HOMEODOMAIN TRANSCRIPTION FACTOR PHTF"/>
    <property type="match status" value="1"/>
</dbReference>
<evidence type="ECO:0000313" key="9">
    <source>
        <dbReference type="Proteomes" id="UP000694844"/>
    </source>
</evidence>
<name>A0A8B8DJ67_CRAVI</name>
<evidence type="ECO:0000313" key="10">
    <source>
        <dbReference type="RefSeq" id="XP_022327644.1"/>
    </source>
</evidence>
<dbReference type="InterPro" id="IPR039775">
    <property type="entry name" value="PHTF1/2"/>
</dbReference>